<reference evidence="9" key="1">
    <citation type="submission" date="2023-07" db="EMBL/GenBank/DDBJ databases">
        <authorList>
            <consortium name="AG Swart"/>
            <person name="Singh M."/>
            <person name="Singh A."/>
            <person name="Seah K."/>
            <person name="Emmerich C."/>
        </authorList>
    </citation>
    <scope>NUCLEOTIDE SEQUENCE</scope>
    <source>
        <strain evidence="9">DP1</strain>
    </source>
</reference>
<proteinExistence type="inferred from homology"/>
<dbReference type="Pfam" id="PF00170">
    <property type="entry name" value="bZIP_1"/>
    <property type="match status" value="1"/>
</dbReference>
<organism evidence="9 10">
    <name type="scientific">Euplotes crassus</name>
    <dbReference type="NCBI Taxonomy" id="5936"/>
    <lineage>
        <taxon>Eukaryota</taxon>
        <taxon>Sar</taxon>
        <taxon>Alveolata</taxon>
        <taxon>Ciliophora</taxon>
        <taxon>Intramacronucleata</taxon>
        <taxon>Spirotrichea</taxon>
        <taxon>Hypotrichia</taxon>
        <taxon>Euplotida</taxon>
        <taxon>Euplotidae</taxon>
        <taxon>Moneuplotes</taxon>
    </lineage>
</organism>
<evidence type="ECO:0000256" key="1">
    <source>
        <dbReference type="ARBA" id="ARBA00004123"/>
    </source>
</evidence>
<evidence type="ECO:0000313" key="10">
    <source>
        <dbReference type="Proteomes" id="UP001295684"/>
    </source>
</evidence>
<evidence type="ECO:0000313" key="9">
    <source>
        <dbReference type="EMBL" id="CAI2379527.1"/>
    </source>
</evidence>
<dbReference type="InterPro" id="IPR046347">
    <property type="entry name" value="bZIP_sf"/>
</dbReference>
<keyword evidence="3" id="KW-0805">Transcription regulation</keyword>
<keyword evidence="6" id="KW-0539">Nucleus</keyword>
<dbReference type="InterPro" id="IPR004827">
    <property type="entry name" value="bZIP"/>
</dbReference>
<dbReference type="GO" id="GO:0005634">
    <property type="term" value="C:nucleus"/>
    <property type="evidence" value="ECO:0007669"/>
    <property type="project" value="UniProtKB-SubCell"/>
</dbReference>
<evidence type="ECO:0000256" key="7">
    <source>
        <dbReference type="SAM" id="MobiDB-lite"/>
    </source>
</evidence>
<feature type="compositionally biased region" description="Basic and acidic residues" evidence="7">
    <location>
        <begin position="95"/>
        <end position="114"/>
    </location>
</feature>
<keyword evidence="4" id="KW-0238">DNA-binding</keyword>
<comment type="subcellular location">
    <subcellularLocation>
        <location evidence="1">Nucleus</location>
    </subcellularLocation>
</comment>
<dbReference type="SUPFAM" id="SSF57959">
    <property type="entry name" value="Leucine zipper domain"/>
    <property type="match status" value="1"/>
</dbReference>
<dbReference type="PANTHER" id="PTHR47416:SF8">
    <property type="entry name" value="BASIC-LEUCINE ZIPPER TRANSCRIPTION FACTOR E-RELATED"/>
    <property type="match status" value="1"/>
</dbReference>
<keyword evidence="10" id="KW-1185">Reference proteome</keyword>
<feature type="domain" description="BZIP" evidence="8">
    <location>
        <begin position="186"/>
        <end position="233"/>
    </location>
</feature>
<comment type="similarity">
    <text evidence="2">Belongs to the bZIP family.</text>
</comment>
<sequence>MNNDFYHIDGDKDLLSAFLNQDSIPEGDMDPDQSPKHHMQNLNFLSAFDYDSNNGAVDLVYNQMKEKKLHQVTKFDEDDDKSSLKLAPDLKDIKAESDARNEAGDLSGKDRSNSEEENIIRINENMEVELQKDRSGMDTSQDADKEQNGMQASSDGEGDEEFKKPKTANSRKRGRQKKQKWTENTQARRERNRKSAQLSRLRKKNFVKCLEDKVADLEAEVKRQRIIIENQRNLSKLSHTSQVETMQQLLGERQMQYEKLLYLLENKSSFDDIENQIEALNIRHGSFGKERKIMLNKFFKNIIDNVLPNYAKYLIHAAANAEENAGEKVEKLKKFSKYQLTELMEKGGLDEWEEILGILNTTAEQRRQIMEMRKALQYSRIEFKEIVNELLEMKKKIFKHSGRFEKVMDEMRNILNPEQVGKFLVWLETKKNKDSLNSFDLWGITRIPLEKIRPKDEQIEIVTSDPSLAIPKSGKTKRKRSCKRKSKNLQALFGQGEGKEVQVFNDGGGLIDSEEEHDQPINLLSESNNIINLD</sequence>
<dbReference type="EMBL" id="CAMPGE010021377">
    <property type="protein sequence ID" value="CAI2379527.1"/>
    <property type="molecule type" value="Genomic_DNA"/>
</dbReference>
<dbReference type="Proteomes" id="UP001295684">
    <property type="component" value="Unassembled WGS sequence"/>
</dbReference>
<evidence type="ECO:0000256" key="3">
    <source>
        <dbReference type="ARBA" id="ARBA00023015"/>
    </source>
</evidence>
<keyword evidence="5" id="KW-0804">Transcription</keyword>
<feature type="compositionally biased region" description="Basic residues" evidence="7">
    <location>
        <begin position="165"/>
        <end position="179"/>
    </location>
</feature>
<comment type="caution">
    <text evidence="9">The sequence shown here is derived from an EMBL/GenBank/DDBJ whole genome shotgun (WGS) entry which is preliminary data.</text>
</comment>
<feature type="compositionally biased region" description="Basic and acidic residues" evidence="7">
    <location>
        <begin position="129"/>
        <end position="147"/>
    </location>
</feature>
<evidence type="ECO:0000259" key="8">
    <source>
        <dbReference type="Pfam" id="PF00170"/>
    </source>
</evidence>
<evidence type="ECO:0000256" key="4">
    <source>
        <dbReference type="ARBA" id="ARBA00023125"/>
    </source>
</evidence>
<feature type="compositionally biased region" description="Basic residues" evidence="7">
    <location>
        <begin position="190"/>
        <end position="199"/>
    </location>
</feature>
<dbReference type="GO" id="GO:0003700">
    <property type="term" value="F:DNA-binding transcription factor activity"/>
    <property type="evidence" value="ECO:0007669"/>
    <property type="project" value="InterPro"/>
</dbReference>
<feature type="region of interest" description="Disordered" evidence="7">
    <location>
        <begin position="95"/>
        <end position="199"/>
    </location>
</feature>
<evidence type="ECO:0000256" key="2">
    <source>
        <dbReference type="ARBA" id="ARBA00007163"/>
    </source>
</evidence>
<gene>
    <name evidence="9" type="ORF">ECRASSUSDP1_LOCUS20937</name>
</gene>
<dbReference type="Gene3D" id="1.20.5.170">
    <property type="match status" value="1"/>
</dbReference>
<dbReference type="AlphaFoldDB" id="A0AAD1XV35"/>
<evidence type="ECO:0000256" key="6">
    <source>
        <dbReference type="ARBA" id="ARBA00023242"/>
    </source>
</evidence>
<evidence type="ECO:0000256" key="5">
    <source>
        <dbReference type="ARBA" id="ARBA00023163"/>
    </source>
</evidence>
<dbReference type="GO" id="GO:0003677">
    <property type="term" value="F:DNA binding"/>
    <property type="evidence" value="ECO:0007669"/>
    <property type="project" value="UniProtKB-KW"/>
</dbReference>
<protein>
    <recommendedName>
        <fullName evidence="8">BZIP domain-containing protein</fullName>
    </recommendedName>
</protein>
<name>A0AAD1XV35_EUPCR</name>
<accession>A0AAD1XV35</accession>
<dbReference type="PANTHER" id="PTHR47416">
    <property type="entry name" value="BASIC-LEUCINE ZIPPER TRANSCRIPTION FACTOR F-RELATED"/>
    <property type="match status" value="1"/>
</dbReference>